<feature type="region of interest" description="Disordered" evidence="1">
    <location>
        <begin position="285"/>
        <end position="323"/>
    </location>
</feature>
<name>A0A151SAE9_CAJCA</name>
<dbReference type="InterPro" id="IPR001584">
    <property type="entry name" value="Integrase_cat-core"/>
</dbReference>
<organism evidence="3 4">
    <name type="scientific">Cajanus cajan</name>
    <name type="common">Pigeon pea</name>
    <name type="synonym">Cajanus indicus</name>
    <dbReference type="NCBI Taxonomy" id="3821"/>
    <lineage>
        <taxon>Eukaryota</taxon>
        <taxon>Viridiplantae</taxon>
        <taxon>Streptophyta</taxon>
        <taxon>Embryophyta</taxon>
        <taxon>Tracheophyta</taxon>
        <taxon>Spermatophyta</taxon>
        <taxon>Magnoliopsida</taxon>
        <taxon>eudicotyledons</taxon>
        <taxon>Gunneridae</taxon>
        <taxon>Pentapetalae</taxon>
        <taxon>rosids</taxon>
        <taxon>fabids</taxon>
        <taxon>Fabales</taxon>
        <taxon>Fabaceae</taxon>
        <taxon>Papilionoideae</taxon>
        <taxon>50 kb inversion clade</taxon>
        <taxon>NPAAA clade</taxon>
        <taxon>indigoferoid/millettioid clade</taxon>
        <taxon>Phaseoleae</taxon>
        <taxon>Cajanus</taxon>
    </lineage>
</organism>
<dbReference type="AlphaFoldDB" id="A0A151SAE9"/>
<dbReference type="InterPro" id="IPR056924">
    <property type="entry name" value="SH3_Tf2-1"/>
</dbReference>
<evidence type="ECO:0000256" key="1">
    <source>
        <dbReference type="SAM" id="MobiDB-lite"/>
    </source>
</evidence>
<proteinExistence type="predicted"/>
<dbReference type="PANTHER" id="PTHR35046">
    <property type="entry name" value="ZINC KNUCKLE (CCHC-TYPE) FAMILY PROTEIN"/>
    <property type="match status" value="1"/>
</dbReference>
<evidence type="ECO:0000313" key="4">
    <source>
        <dbReference type="Proteomes" id="UP000075243"/>
    </source>
</evidence>
<sequence length="323" mass="37232">MDFILGLPRTESGKVSIFVVVDRFSKMAHFIACSKTNDATHIADFFFKEVVCLHGLLRTIVSDRDVKFLSHFWRTLWNKLGTKLLFSTVAHPQMDGKIEVVNRTLTTLLRAIIQKNLKQWEKCLPHLEFAYNRTVHFTTSHSPFEVVYGFNPLTPLDILPLPTNEHVDFDGKRKAYSIRELHTRVQANIEKKNEQYAKQANKGHVKLTFAPRDWVWVHMWKERFPTQRKSKLQLRGDGPFQVLGRINDNAYKLDLPSEYGNISPTFNVADLSLFDVGYEFDSMTNPFEEGGNDEDPPCQDKDPLSNIGGPMTRSKMKKMKQAL</sequence>
<dbReference type="EMBL" id="KQ483433">
    <property type="protein sequence ID" value="KYP51731.1"/>
    <property type="molecule type" value="Genomic_DNA"/>
</dbReference>
<gene>
    <name evidence="3" type="ORF">KK1_026391</name>
</gene>
<dbReference type="PROSITE" id="PS50994">
    <property type="entry name" value="INTEGRASE"/>
    <property type="match status" value="1"/>
</dbReference>
<dbReference type="PANTHER" id="PTHR35046:SF9">
    <property type="entry name" value="RNA-DIRECTED DNA POLYMERASE"/>
    <property type="match status" value="1"/>
</dbReference>
<feature type="domain" description="Integrase catalytic" evidence="2">
    <location>
        <begin position="1"/>
        <end position="151"/>
    </location>
</feature>
<feature type="compositionally biased region" description="Basic residues" evidence="1">
    <location>
        <begin position="314"/>
        <end position="323"/>
    </location>
</feature>
<accession>A0A151SAE9</accession>
<dbReference type="Gene3D" id="3.30.420.10">
    <property type="entry name" value="Ribonuclease H-like superfamily/Ribonuclease H"/>
    <property type="match status" value="1"/>
</dbReference>
<evidence type="ECO:0000313" key="3">
    <source>
        <dbReference type="EMBL" id="KYP51731.1"/>
    </source>
</evidence>
<dbReference type="InterPro" id="IPR012337">
    <property type="entry name" value="RNaseH-like_sf"/>
</dbReference>
<evidence type="ECO:0000259" key="2">
    <source>
        <dbReference type="PROSITE" id="PS50994"/>
    </source>
</evidence>
<dbReference type="Proteomes" id="UP000075243">
    <property type="component" value="Unassembled WGS sequence"/>
</dbReference>
<protein>
    <submittedName>
        <fullName evidence="3">Transposon Ty3-I Gag-Pol polyprotein</fullName>
    </submittedName>
</protein>
<dbReference type="Pfam" id="PF24626">
    <property type="entry name" value="SH3_Tf2-1"/>
    <property type="match status" value="1"/>
</dbReference>
<dbReference type="InterPro" id="IPR036397">
    <property type="entry name" value="RNaseH_sf"/>
</dbReference>
<keyword evidence="4" id="KW-1185">Reference proteome</keyword>
<dbReference type="GO" id="GO:0003676">
    <property type="term" value="F:nucleic acid binding"/>
    <property type="evidence" value="ECO:0007669"/>
    <property type="project" value="InterPro"/>
</dbReference>
<dbReference type="SUPFAM" id="SSF53098">
    <property type="entry name" value="Ribonuclease H-like"/>
    <property type="match status" value="1"/>
</dbReference>
<dbReference type="GO" id="GO:0015074">
    <property type="term" value="P:DNA integration"/>
    <property type="evidence" value="ECO:0007669"/>
    <property type="project" value="InterPro"/>
</dbReference>
<reference evidence="3" key="1">
    <citation type="journal article" date="2012" name="Nat. Biotechnol.">
        <title>Draft genome sequence of pigeonpea (Cajanus cajan), an orphan legume crop of resource-poor farmers.</title>
        <authorList>
            <person name="Varshney R.K."/>
            <person name="Chen W."/>
            <person name="Li Y."/>
            <person name="Bharti A.K."/>
            <person name="Saxena R.K."/>
            <person name="Schlueter J.A."/>
            <person name="Donoghue M.T."/>
            <person name="Azam S."/>
            <person name="Fan G."/>
            <person name="Whaley A.M."/>
            <person name="Farmer A.D."/>
            <person name="Sheridan J."/>
            <person name="Iwata A."/>
            <person name="Tuteja R."/>
            <person name="Penmetsa R.V."/>
            <person name="Wu W."/>
            <person name="Upadhyaya H.D."/>
            <person name="Yang S.P."/>
            <person name="Shah T."/>
            <person name="Saxena K.B."/>
            <person name="Michael T."/>
            <person name="McCombie W.R."/>
            <person name="Yang B."/>
            <person name="Zhang G."/>
            <person name="Yang H."/>
            <person name="Wang J."/>
            <person name="Spillane C."/>
            <person name="Cook D.R."/>
            <person name="May G.D."/>
            <person name="Xu X."/>
            <person name="Jackson S.A."/>
        </authorList>
    </citation>
    <scope>NUCLEOTIDE SEQUENCE [LARGE SCALE GENOMIC DNA]</scope>
</reference>
<dbReference type="Gramene" id="C.cajan_26423.t">
    <property type="protein sequence ID" value="C.cajan_26423.t.cds1"/>
    <property type="gene ID" value="C.cajan_26423"/>
</dbReference>